<dbReference type="EC" id="2.7.11.1" evidence="3"/>
<comment type="catalytic activity">
    <reaction evidence="12">
        <text>L-seryl-[protein] + ATP = O-phospho-L-seryl-[protein] + ADP + H(+)</text>
        <dbReference type="Rhea" id="RHEA:17989"/>
        <dbReference type="Rhea" id="RHEA-COMP:9863"/>
        <dbReference type="Rhea" id="RHEA-COMP:11604"/>
        <dbReference type="ChEBI" id="CHEBI:15378"/>
        <dbReference type="ChEBI" id="CHEBI:29999"/>
        <dbReference type="ChEBI" id="CHEBI:30616"/>
        <dbReference type="ChEBI" id="CHEBI:83421"/>
        <dbReference type="ChEBI" id="CHEBI:456216"/>
        <dbReference type="EC" id="2.7.11.1"/>
    </reaction>
</comment>
<keyword evidence="4" id="KW-0723">Serine/threonine-protein kinase</keyword>
<proteinExistence type="inferred from homology"/>
<keyword evidence="5" id="KW-0808">Transferase</keyword>
<evidence type="ECO:0000259" key="15">
    <source>
        <dbReference type="PROSITE" id="PS50011"/>
    </source>
</evidence>
<dbReference type="PROSITE" id="PS00108">
    <property type="entry name" value="PROTEIN_KINASE_ST"/>
    <property type="match status" value="1"/>
</dbReference>
<keyword evidence="17" id="KW-1185">Reference proteome</keyword>
<evidence type="ECO:0000256" key="6">
    <source>
        <dbReference type="ARBA" id="ARBA00022723"/>
    </source>
</evidence>
<evidence type="ECO:0000256" key="10">
    <source>
        <dbReference type="ARBA" id="ARBA00022842"/>
    </source>
</evidence>
<dbReference type="Proteomes" id="UP000694380">
    <property type="component" value="Unplaced"/>
</dbReference>
<dbReference type="AlphaFoldDB" id="A0A8C3IVT3"/>
<evidence type="ECO:0000256" key="13">
    <source>
        <dbReference type="PROSITE-ProRule" id="PRU10141"/>
    </source>
</evidence>
<dbReference type="PROSITE" id="PS50011">
    <property type="entry name" value="PROTEIN_KINASE_DOM"/>
    <property type="match status" value="1"/>
</dbReference>
<accession>A0A8C3IVT3</accession>
<keyword evidence="8" id="KW-0418">Kinase</keyword>
<gene>
    <name evidence="16" type="primary">NEK1</name>
</gene>
<comment type="cofactor">
    <cofactor evidence="1">
        <name>Mg(2+)</name>
        <dbReference type="ChEBI" id="CHEBI:18420"/>
    </cofactor>
</comment>
<protein>
    <recommendedName>
        <fullName evidence="3">non-specific serine/threonine protein kinase</fullName>
        <ecNumber evidence="3">2.7.11.1</ecNumber>
    </recommendedName>
</protein>
<evidence type="ECO:0000256" key="5">
    <source>
        <dbReference type="ARBA" id="ARBA00022679"/>
    </source>
</evidence>
<dbReference type="GeneTree" id="ENSGT00940000158460"/>
<evidence type="ECO:0000256" key="9">
    <source>
        <dbReference type="ARBA" id="ARBA00022840"/>
    </source>
</evidence>
<dbReference type="InterPro" id="IPR017441">
    <property type="entry name" value="Protein_kinase_ATP_BS"/>
</dbReference>
<feature type="coiled-coil region" evidence="14">
    <location>
        <begin position="528"/>
        <end position="620"/>
    </location>
</feature>
<reference evidence="16" key="2">
    <citation type="submission" date="2025-09" db="UniProtKB">
        <authorList>
            <consortium name="Ensembl"/>
        </authorList>
    </citation>
    <scope>IDENTIFICATION</scope>
</reference>
<dbReference type="InterPro" id="IPR051131">
    <property type="entry name" value="NEK_Ser/Thr_kinase_NIMA"/>
</dbReference>
<keyword evidence="7 13" id="KW-0547">Nucleotide-binding</keyword>
<sequence>MEKYIKVQKIGEGSFGKAILVKAKENSRQYVIKEINICKMSNKEREESRREVAVLANMKHPNIVLYRESFEENGSLYIVMDYCEGGDLFRRINAQKGILFSEDQIMDWFVQICLALKHVHDRKILHRDIKSQNIFLTKDGTIQLGDFGIARVLNSTVELARTCIGTPYYLSPEICQNKPYNNKSDIWALGCVLYEMCTLKHAFEAGNMKNLVLKIISGSFPPVSLHYSYDLRNLLSQLFKRNPRDRPSVNSILEKIFIAKRVEKFLTPQLIADEFSHKVFHKFDAPVAPVKRPAQGQICASAVPAQKITKPAAKYGVPLMIKKSGDASKKFHEKKPLAKFRQVREAAKKRRFELLEKEKRQRDQISLLKAEQMRRLEKERMERINRAREQGWRNVLSSGGSGEVKAPFFGGGGGVGPSPVPARGQYEHYHAIFDQMQQQKENIKVGMGEITGQRQRGWVAAERANQVEEFWQRKREAMQNKARAEGHMEYLARLRQIRLQNFNERQQIKAKLRGEKNEADISDGQEASEEAELRRKKIEALKAQANARAAVLKEQLERKRKEAYEREKKAWEEHPSTPVISMTSALKDVGVVGIPLKSKMNKNQEILRRLNQNLKTQEDVKGIKEPKDTCETAVAEESKEEEEYPLLVDRKKWEVAAAELVVPLAQLTMEESFSGTESKGLSSLPAWIGGVALLRLLKACFSPCVSQILDETFFAFCQICCESVLKKQTYAGSSSETAVT</sequence>
<keyword evidence="14" id="KW-0175">Coiled coil</keyword>
<comment type="similarity">
    <text evidence="2">Belongs to the protein kinase superfamily. NEK Ser/Thr protein kinase family. NIMA subfamily.</text>
</comment>
<keyword evidence="10" id="KW-0460">Magnesium</keyword>
<name>A0A8C3IVT3_CHRPI</name>
<feature type="domain" description="Protein kinase" evidence="15">
    <location>
        <begin position="4"/>
        <end position="258"/>
    </location>
</feature>
<dbReference type="GO" id="GO:0004674">
    <property type="term" value="F:protein serine/threonine kinase activity"/>
    <property type="evidence" value="ECO:0007669"/>
    <property type="project" value="UniProtKB-KW"/>
</dbReference>
<reference evidence="16" key="1">
    <citation type="submission" date="2025-08" db="UniProtKB">
        <authorList>
            <consortium name="Ensembl"/>
        </authorList>
    </citation>
    <scope>IDENTIFICATION</scope>
</reference>
<dbReference type="Pfam" id="PF00069">
    <property type="entry name" value="Pkinase"/>
    <property type="match status" value="1"/>
</dbReference>
<evidence type="ECO:0000256" key="14">
    <source>
        <dbReference type="SAM" id="Coils"/>
    </source>
</evidence>
<keyword evidence="9 13" id="KW-0067">ATP-binding</keyword>
<organism evidence="16 17">
    <name type="scientific">Chrysemys picta bellii</name>
    <name type="common">Western painted turtle</name>
    <name type="synonym">Emys bellii</name>
    <dbReference type="NCBI Taxonomy" id="8478"/>
    <lineage>
        <taxon>Eukaryota</taxon>
        <taxon>Metazoa</taxon>
        <taxon>Chordata</taxon>
        <taxon>Craniata</taxon>
        <taxon>Vertebrata</taxon>
        <taxon>Euteleostomi</taxon>
        <taxon>Archelosauria</taxon>
        <taxon>Testudinata</taxon>
        <taxon>Testudines</taxon>
        <taxon>Cryptodira</taxon>
        <taxon>Durocryptodira</taxon>
        <taxon>Testudinoidea</taxon>
        <taxon>Emydidae</taxon>
        <taxon>Chrysemys</taxon>
    </lineage>
</organism>
<evidence type="ECO:0000313" key="17">
    <source>
        <dbReference type="Proteomes" id="UP000694380"/>
    </source>
</evidence>
<dbReference type="FunFam" id="3.30.200.20:FF:000097">
    <property type="entry name" value="Probable serine/threonine-protein kinase nek1"/>
    <property type="match status" value="1"/>
</dbReference>
<dbReference type="SUPFAM" id="SSF56112">
    <property type="entry name" value="Protein kinase-like (PK-like)"/>
    <property type="match status" value="1"/>
</dbReference>
<dbReference type="Ensembl" id="ENSCPBT00000046849.1">
    <property type="protein sequence ID" value="ENSCPBP00000039981.1"/>
    <property type="gene ID" value="ENSCPBG00000027255.1"/>
</dbReference>
<dbReference type="SMART" id="SM00220">
    <property type="entry name" value="S_TKc"/>
    <property type="match status" value="1"/>
</dbReference>
<dbReference type="InterPro" id="IPR008271">
    <property type="entry name" value="Ser/Thr_kinase_AS"/>
</dbReference>
<dbReference type="Gene3D" id="3.30.200.20">
    <property type="entry name" value="Phosphorylase Kinase, domain 1"/>
    <property type="match status" value="1"/>
</dbReference>
<comment type="catalytic activity">
    <reaction evidence="11">
        <text>L-threonyl-[protein] + ATP = O-phospho-L-threonyl-[protein] + ADP + H(+)</text>
        <dbReference type="Rhea" id="RHEA:46608"/>
        <dbReference type="Rhea" id="RHEA-COMP:11060"/>
        <dbReference type="Rhea" id="RHEA-COMP:11605"/>
        <dbReference type="ChEBI" id="CHEBI:15378"/>
        <dbReference type="ChEBI" id="CHEBI:30013"/>
        <dbReference type="ChEBI" id="CHEBI:30616"/>
        <dbReference type="ChEBI" id="CHEBI:61977"/>
        <dbReference type="ChEBI" id="CHEBI:456216"/>
        <dbReference type="EC" id="2.7.11.1"/>
    </reaction>
</comment>
<evidence type="ECO:0000313" key="16">
    <source>
        <dbReference type="Ensembl" id="ENSCPBP00000039981.1"/>
    </source>
</evidence>
<dbReference type="InterPro" id="IPR011009">
    <property type="entry name" value="Kinase-like_dom_sf"/>
</dbReference>
<evidence type="ECO:0000256" key="4">
    <source>
        <dbReference type="ARBA" id="ARBA00022527"/>
    </source>
</evidence>
<dbReference type="FunFam" id="1.10.510.10:FF:000172">
    <property type="entry name" value="serine/threonine-protein kinase Nek1 isoform X1"/>
    <property type="match status" value="1"/>
</dbReference>
<evidence type="ECO:0000256" key="1">
    <source>
        <dbReference type="ARBA" id="ARBA00001946"/>
    </source>
</evidence>
<dbReference type="GO" id="GO:0046872">
    <property type="term" value="F:metal ion binding"/>
    <property type="evidence" value="ECO:0007669"/>
    <property type="project" value="UniProtKB-KW"/>
</dbReference>
<keyword evidence="6" id="KW-0479">Metal-binding</keyword>
<dbReference type="PANTHER" id="PTHR44899">
    <property type="entry name" value="CAMK FAMILY PROTEIN KINASE"/>
    <property type="match status" value="1"/>
</dbReference>
<dbReference type="Gene3D" id="1.10.510.10">
    <property type="entry name" value="Transferase(Phosphotransferase) domain 1"/>
    <property type="match status" value="1"/>
</dbReference>
<dbReference type="GO" id="GO:0005524">
    <property type="term" value="F:ATP binding"/>
    <property type="evidence" value="ECO:0007669"/>
    <property type="project" value="UniProtKB-UniRule"/>
</dbReference>
<evidence type="ECO:0000256" key="3">
    <source>
        <dbReference type="ARBA" id="ARBA00012513"/>
    </source>
</evidence>
<evidence type="ECO:0000256" key="8">
    <source>
        <dbReference type="ARBA" id="ARBA00022777"/>
    </source>
</evidence>
<evidence type="ECO:0000256" key="11">
    <source>
        <dbReference type="ARBA" id="ARBA00047899"/>
    </source>
</evidence>
<feature type="binding site" evidence="13">
    <location>
        <position position="33"/>
    </location>
    <ligand>
        <name>ATP</name>
        <dbReference type="ChEBI" id="CHEBI:30616"/>
    </ligand>
</feature>
<evidence type="ECO:0000256" key="7">
    <source>
        <dbReference type="ARBA" id="ARBA00022741"/>
    </source>
</evidence>
<dbReference type="PANTHER" id="PTHR44899:SF4">
    <property type="entry name" value="SERINE_THREONINE-PROTEIN KINASE NEK1"/>
    <property type="match status" value="1"/>
</dbReference>
<dbReference type="PROSITE" id="PS00107">
    <property type="entry name" value="PROTEIN_KINASE_ATP"/>
    <property type="match status" value="1"/>
</dbReference>
<dbReference type="CDD" id="cd08218">
    <property type="entry name" value="STKc_Nek1"/>
    <property type="match status" value="1"/>
</dbReference>
<dbReference type="InterPro" id="IPR000719">
    <property type="entry name" value="Prot_kinase_dom"/>
</dbReference>
<evidence type="ECO:0000256" key="12">
    <source>
        <dbReference type="ARBA" id="ARBA00048679"/>
    </source>
</evidence>
<evidence type="ECO:0000256" key="2">
    <source>
        <dbReference type="ARBA" id="ARBA00010886"/>
    </source>
</evidence>